<dbReference type="Proteomes" id="UP000007962">
    <property type="component" value="Chromosome"/>
</dbReference>
<dbReference type="GO" id="GO:0046933">
    <property type="term" value="F:proton-transporting ATP synthase activity, rotational mechanism"/>
    <property type="evidence" value="ECO:0007669"/>
    <property type="project" value="UniProtKB-UniRule"/>
</dbReference>
<evidence type="ECO:0000256" key="1">
    <source>
        <dbReference type="ARBA" id="ARBA00004202"/>
    </source>
</evidence>
<gene>
    <name evidence="8" type="primary">atpC</name>
    <name evidence="11" type="ordered locus">Bcav_1308</name>
</gene>
<comment type="subunit">
    <text evidence="8">F-type ATPases have 2 components, CF(1) - the catalytic core - and CF(0) - the membrane proton channel. CF(1) has five subunits: alpha(3), beta(3), gamma(1), delta(1), epsilon(1). CF(0) has three main subunits: a, b and c.</text>
</comment>
<dbReference type="AlphaFoldDB" id="C5C1U9"/>
<comment type="similarity">
    <text evidence="2 8">Belongs to the ATPase epsilon chain family.</text>
</comment>
<dbReference type="CDD" id="cd12152">
    <property type="entry name" value="F1-ATPase_delta"/>
    <property type="match status" value="1"/>
</dbReference>
<keyword evidence="5 8" id="KW-0472">Membrane</keyword>
<dbReference type="KEGG" id="bcv:Bcav_1308"/>
<sequence>MALNVEVVSTDQTLWSGEAVTAVVPAADGEMGILPGHSPVLAVLRQGSVRITPSSGEKVSFDVVGGFVSFDHDSLTVVVEKQEIEIEGMARVAAPESEDAGAEQAPAGH</sequence>
<dbReference type="Pfam" id="PF02823">
    <property type="entry name" value="ATP-synt_DE_N"/>
    <property type="match status" value="1"/>
</dbReference>
<keyword evidence="4 8" id="KW-0406">Ion transport</keyword>
<dbReference type="PANTHER" id="PTHR13822:SF10">
    <property type="entry name" value="ATP SYNTHASE EPSILON CHAIN, CHLOROPLASTIC"/>
    <property type="match status" value="1"/>
</dbReference>
<comment type="subcellular location">
    <subcellularLocation>
        <location evidence="1 8">Cell membrane</location>
        <topology evidence="1 8">Peripheral membrane protein</topology>
    </subcellularLocation>
</comment>
<keyword evidence="8" id="KW-1003">Cell membrane</keyword>
<feature type="domain" description="ATP synthase F1 complex delta/epsilon subunit N-terminal" evidence="10">
    <location>
        <begin position="3"/>
        <end position="80"/>
    </location>
</feature>
<dbReference type="EMBL" id="CP001618">
    <property type="protein sequence ID" value="ACQ79567.1"/>
    <property type="molecule type" value="Genomic_DNA"/>
</dbReference>
<evidence type="ECO:0000256" key="8">
    <source>
        <dbReference type="HAMAP-Rule" id="MF_00530"/>
    </source>
</evidence>
<dbReference type="OrthoDB" id="9791445at2"/>
<keyword evidence="3 8" id="KW-0813">Transport</keyword>
<evidence type="ECO:0000256" key="5">
    <source>
        <dbReference type="ARBA" id="ARBA00023136"/>
    </source>
</evidence>
<evidence type="ECO:0000256" key="6">
    <source>
        <dbReference type="ARBA" id="ARBA00023196"/>
    </source>
</evidence>
<name>C5C1U9_BEUC1</name>
<evidence type="ECO:0000259" key="10">
    <source>
        <dbReference type="Pfam" id="PF02823"/>
    </source>
</evidence>
<comment type="function">
    <text evidence="8">Produces ATP from ADP in the presence of a proton gradient across the membrane.</text>
</comment>
<dbReference type="GO" id="GO:0005524">
    <property type="term" value="F:ATP binding"/>
    <property type="evidence" value="ECO:0007669"/>
    <property type="project" value="UniProtKB-UniRule"/>
</dbReference>
<dbReference type="InterPro" id="IPR001469">
    <property type="entry name" value="ATP_synth_F1_dsu/esu"/>
</dbReference>
<keyword evidence="7 8" id="KW-0066">ATP synthesis</keyword>
<evidence type="ECO:0000313" key="12">
    <source>
        <dbReference type="Proteomes" id="UP000007962"/>
    </source>
</evidence>
<keyword evidence="6 8" id="KW-0139">CF(1)</keyword>
<dbReference type="GO" id="GO:0045259">
    <property type="term" value="C:proton-transporting ATP synthase complex"/>
    <property type="evidence" value="ECO:0007669"/>
    <property type="project" value="UniProtKB-KW"/>
</dbReference>
<evidence type="ECO:0000313" key="11">
    <source>
        <dbReference type="EMBL" id="ACQ79567.1"/>
    </source>
</evidence>
<evidence type="ECO:0000256" key="9">
    <source>
        <dbReference type="SAM" id="MobiDB-lite"/>
    </source>
</evidence>
<dbReference type="HAMAP" id="MF_00530">
    <property type="entry name" value="ATP_synth_epsil_bac"/>
    <property type="match status" value="1"/>
</dbReference>
<dbReference type="GO" id="GO:0005886">
    <property type="term" value="C:plasma membrane"/>
    <property type="evidence" value="ECO:0007669"/>
    <property type="project" value="UniProtKB-SubCell"/>
</dbReference>
<dbReference type="NCBIfam" id="NF009977">
    <property type="entry name" value="PRK13442.1"/>
    <property type="match status" value="1"/>
</dbReference>
<dbReference type="RefSeq" id="WP_015881807.1">
    <property type="nucleotide sequence ID" value="NC_012669.1"/>
</dbReference>
<keyword evidence="8" id="KW-0375">Hydrogen ion transport</keyword>
<accession>C5C1U9</accession>
<evidence type="ECO:0000256" key="7">
    <source>
        <dbReference type="ARBA" id="ARBA00023310"/>
    </source>
</evidence>
<evidence type="ECO:0000256" key="4">
    <source>
        <dbReference type="ARBA" id="ARBA00023065"/>
    </source>
</evidence>
<keyword evidence="12" id="KW-1185">Reference proteome</keyword>
<dbReference type="SUPFAM" id="SSF51344">
    <property type="entry name" value="Epsilon subunit of F1F0-ATP synthase N-terminal domain"/>
    <property type="match status" value="1"/>
</dbReference>
<organism evidence="11 12">
    <name type="scientific">Beutenbergia cavernae (strain ATCC BAA-8 / DSM 12333 / CCUG 43141 / JCM 11478 / NBRC 16432 / NCIMB 13614 / HKI 0122)</name>
    <dbReference type="NCBI Taxonomy" id="471853"/>
    <lineage>
        <taxon>Bacteria</taxon>
        <taxon>Bacillati</taxon>
        <taxon>Actinomycetota</taxon>
        <taxon>Actinomycetes</taxon>
        <taxon>Micrococcales</taxon>
        <taxon>Beutenbergiaceae</taxon>
        <taxon>Beutenbergia</taxon>
    </lineage>
</organism>
<protein>
    <recommendedName>
        <fullName evidence="8">ATP synthase epsilon chain</fullName>
    </recommendedName>
    <alternativeName>
        <fullName evidence="8">ATP synthase F1 sector epsilon subunit</fullName>
    </alternativeName>
    <alternativeName>
        <fullName evidence="8">F-ATPase epsilon subunit</fullName>
    </alternativeName>
</protein>
<dbReference type="HOGENOM" id="CLU_084338_1_3_11"/>
<dbReference type="InterPro" id="IPR036771">
    <property type="entry name" value="ATPsynth_dsu/esu_N"/>
</dbReference>
<proteinExistence type="inferred from homology"/>
<evidence type="ECO:0000256" key="2">
    <source>
        <dbReference type="ARBA" id="ARBA00005712"/>
    </source>
</evidence>
<dbReference type="eggNOG" id="COG0355">
    <property type="taxonomic scope" value="Bacteria"/>
</dbReference>
<dbReference type="PANTHER" id="PTHR13822">
    <property type="entry name" value="ATP SYNTHASE DELTA/EPSILON CHAIN"/>
    <property type="match status" value="1"/>
</dbReference>
<dbReference type="STRING" id="471853.Bcav_1308"/>
<dbReference type="InterPro" id="IPR020546">
    <property type="entry name" value="ATP_synth_F1_dsu/esu_N"/>
</dbReference>
<dbReference type="Gene3D" id="2.60.15.10">
    <property type="entry name" value="F0F1 ATP synthase delta/epsilon subunit, N-terminal"/>
    <property type="match status" value="1"/>
</dbReference>
<feature type="region of interest" description="Disordered" evidence="9">
    <location>
        <begin position="90"/>
        <end position="109"/>
    </location>
</feature>
<evidence type="ECO:0000256" key="3">
    <source>
        <dbReference type="ARBA" id="ARBA00022448"/>
    </source>
</evidence>
<reference evidence="11 12" key="1">
    <citation type="journal article" date="2009" name="Stand. Genomic Sci.">
        <title>Complete genome sequence of Beutenbergia cavernae type strain (HKI 0122).</title>
        <authorList>
            <person name="Land M."/>
            <person name="Pukall R."/>
            <person name="Abt B."/>
            <person name="Goker M."/>
            <person name="Rohde M."/>
            <person name="Glavina Del Rio T."/>
            <person name="Tice H."/>
            <person name="Copeland A."/>
            <person name="Cheng J.F."/>
            <person name="Lucas S."/>
            <person name="Chen F."/>
            <person name="Nolan M."/>
            <person name="Bruce D."/>
            <person name="Goodwin L."/>
            <person name="Pitluck S."/>
            <person name="Ivanova N."/>
            <person name="Mavromatis K."/>
            <person name="Ovchinnikova G."/>
            <person name="Pati A."/>
            <person name="Chen A."/>
            <person name="Palaniappan K."/>
            <person name="Hauser L."/>
            <person name="Chang Y.J."/>
            <person name="Jefferies C.C."/>
            <person name="Saunders E."/>
            <person name="Brettin T."/>
            <person name="Detter J.C."/>
            <person name="Han C."/>
            <person name="Chain P."/>
            <person name="Bristow J."/>
            <person name="Eisen J.A."/>
            <person name="Markowitz V."/>
            <person name="Hugenholtz P."/>
            <person name="Kyrpides N.C."/>
            <person name="Klenk H.P."/>
            <person name="Lapidus A."/>
        </authorList>
    </citation>
    <scope>NUCLEOTIDE SEQUENCE [LARGE SCALE GENOMIC DNA]</scope>
    <source>
        <strain evidence="12">ATCC BAA-8 / DSM 12333 / NBRC 16432</strain>
    </source>
</reference>